<dbReference type="AlphaFoldDB" id="X1H161"/>
<organism evidence="1">
    <name type="scientific">marine sediment metagenome</name>
    <dbReference type="NCBI Taxonomy" id="412755"/>
    <lineage>
        <taxon>unclassified sequences</taxon>
        <taxon>metagenomes</taxon>
        <taxon>ecological metagenomes</taxon>
    </lineage>
</organism>
<evidence type="ECO:0000313" key="1">
    <source>
        <dbReference type="EMBL" id="GAH50850.1"/>
    </source>
</evidence>
<reference evidence="1" key="1">
    <citation type="journal article" date="2014" name="Front. Microbiol.">
        <title>High frequency of phylogenetically diverse reductive dehalogenase-homologous genes in deep subseafloor sedimentary metagenomes.</title>
        <authorList>
            <person name="Kawai M."/>
            <person name="Futagami T."/>
            <person name="Toyoda A."/>
            <person name="Takaki Y."/>
            <person name="Nishi S."/>
            <person name="Hori S."/>
            <person name="Arai W."/>
            <person name="Tsubouchi T."/>
            <person name="Morono Y."/>
            <person name="Uchiyama I."/>
            <person name="Ito T."/>
            <person name="Fujiyama A."/>
            <person name="Inagaki F."/>
            <person name="Takami H."/>
        </authorList>
    </citation>
    <scope>NUCLEOTIDE SEQUENCE</scope>
    <source>
        <strain evidence="1">Expedition CK06-06</strain>
    </source>
</reference>
<proteinExistence type="predicted"/>
<name>X1H161_9ZZZZ</name>
<dbReference type="EMBL" id="BARU01015340">
    <property type="protein sequence ID" value="GAH50850.1"/>
    <property type="molecule type" value="Genomic_DNA"/>
</dbReference>
<comment type="caution">
    <text evidence="1">The sequence shown here is derived from an EMBL/GenBank/DDBJ whole genome shotgun (WGS) entry which is preliminary data.</text>
</comment>
<sequence length="106" mass="12757">SKETMILKLILGKGAVSYEVIPCKINNNYQPVPLKGEEKKEALNTIKKLSNFPILSQEEYKKLVRNSRIRFRKEYRRFLAKNWYKYPIKNLIVIICNFIRRRLKIR</sequence>
<feature type="non-terminal residue" evidence="1">
    <location>
        <position position="1"/>
    </location>
</feature>
<gene>
    <name evidence="1" type="ORF">S03H2_26443</name>
</gene>
<feature type="non-terminal residue" evidence="1">
    <location>
        <position position="106"/>
    </location>
</feature>
<protein>
    <submittedName>
        <fullName evidence="1">Uncharacterized protein</fullName>
    </submittedName>
</protein>
<accession>X1H161</accession>